<keyword evidence="4" id="KW-1134">Transmembrane beta strand</keyword>
<evidence type="ECO:0000256" key="4">
    <source>
        <dbReference type="ARBA" id="ARBA00022452"/>
    </source>
</evidence>
<evidence type="ECO:0000256" key="6">
    <source>
        <dbReference type="ARBA" id="ARBA00022787"/>
    </source>
</evidence>
<dbReference type="Proteomes" id="UP000694920">
    <property type="component" value="Unplaced"/>
</dbReference>
<dbReference type="InterPro" id="IPR037930">
    <property type="entry name" value="Tom40"/>
</dbReference>
<keyword evidence="9" id="KW-0472">Membrane</keyword>
<sequence>MKDESRSHGSEEDPSRKCCRSSGIDDVSNRSNSSAEDADVPRATCIPCPKDQRKPGNPGSFEEIHKKVKDLYPRHFEGIRLVVNKILSKHFQVKHTLTMSSVTPAGYKFGATYAGTKRVGMHESYPVAIGEIAPNGSMTGSFVHTLGCRLRLKYSAQIDSHQKYKACSSTAEYRSDDFTISLTLANPSFIKRQGTVVLHFLQSITSRIALGAEVACLRGSLIPGGQETIMSGAFRYSTGRTTLSGTLGEAGLHLCYHQKASEQLQLGVELETNMRTHESVATIVYRVDVDYADLVFRGYVNSETTVAAVLEKKLYPIPESSLVLSAMLNHAKQQFRVGIGINIG</sequence>
<dbReference type="GO" id="GO:0008320">
    <property type="term" value="F:protein transmembrane transporter activity"/>
    <property type="evidence" value="ECO:0007669"/>
    <property type="project" value="InterPro"/>
</dbReference>
<dbReference type="GO" id="GO:0005741">
    <property type="term" value="C:mitochondrial outer membrane"/>
    <property type="evidence" value="ECO:0007669"/>
    <property type="project" value="UniProtKB-SubCell"/>
</dbReference>
<evidence type="ECO:0000256" key="3">
    <source>
        <dbReference type="ARBA" id="ARBA00022448"/>
    </source>
</evidence>
<comment type="similarity">
    <text evidence="2">Belongs to the Tom40 family.</text>
</comment>
<protein>
    <submittedName>
        <fullName evidence="12">Mitochondrial import receptor subunit TOM40 homolog 1-like</fullName>
    </submittedName>
</protein>
<reference evidence="12" key="1">
    <citation type="submission" date="2025-08" db="UniProtKB">
        <authorList>
            <consortium name="RefSeq"/>
        </authorList>
    </citation>
    <scope>IDENTIFICATION</scope>
</reference>
<dbReference type="AlphaFoldDB" id="A0AAJ7FH62"/>
<dbReference type="InterPro" id="IPR027246">
    <property type="entry name" value="Porin_Euk/Tom40"/>
</dbReference>
<dbReference type="RefSeq" id="XP_015591642.1">
    <property type="nucleotide sequence ID" value="XM_015736156.2"/>
</dbReference>
<evidence type="ECO:0000256" key="8">
    <source>
        <dbReference type="ARBA" id="ARBA00023128"/>
    </source>
</evidence>
<keyword evidence="8" id="KW-0496">Mitochondrion</keyword>
<organism evidence="11 12">
    <name type="scientific">Cephus cinctus</name>
    <name type="common">Wheat stem sawfly</name>
    <dbReference type="NCBI Taxonomy" id="211228"/>
    <lineage>
        <taxon>Eukaryota</taxon>
        <taxon>Metazoa</taxon>
        <taxon>Ecdysozoa</taxon>
        <taxon>Arthropoda</taxon>
        <taxon>Hexapoda</taxon>
        <taxon>Insecta</taxon>
        <taxon>Pterygota</taxon>
        <taxon>Neoptera</taxon>
        <taxon>Endopterygota</taxon>
        <taxon>Hymenoptera</taxon>
        <taxon>Cephoidea</taxon>
        <taxon>Cephidae</taxon>
        <taxon>Cephus</taxon>
    </lineage>
</organism>
<dbReference type="PANTHER" id="PTHR10802">
    <property type="entry name" value="MITOCHONDRIAL IMPORT RECEPTOR SUBUNIT TOM40"/>
    <property type="match status" value="1"/>
</dbReference>
<name>A0AAJ7FH62_CEPCN</name>
<dbReference type="CDD" id="cd07305">
    <property type="entry name" value="Porin3_Tom40"/>
    <property type="match status" value="1"/>
</dbReference>
<evidence type="ECO:0000256" key="10">
    <source>
        <dbReference type="SAM" id="MobiDB-lite"/>
    </source>
</evidence>
<proteinExistence type="inferred from homology"/>
<keyword evidence="5" id="KW-0812">Transmembrane</keyword>
<keyword evidence="11" id="KW-1185">Reference proteome</keyword>
<evidence type="ECO:0000256" key="9">
    <source>
        <dbReference type="ARBA" id="ARBA00023136"/>
    </source>
</evidence>
<evidence type="ECO:0000256" key="2">
    <source>
        <dbReference type="ARBA" id="ARBA00010510"/>
    </source>
</evidence>
<dbReference type="KEGG" id="ccin:107266043"/>
<keyword evidence="3" id="KW-0813">Transport</keyword>
<dbReference type="InterPro" id="IPR023614">
    <property type="entry name" value="Porin_dom_sf"/>
</dbReference>
<keyword evidence="6" id="KW-1000">Mitochondrion outer membrane</keyword>
<evidence type="ECO:0000313" key="12">
    <source>
        <dbReference type="RefSeq" id="XP_015591642.1"/>
    </source>
</evidence>
<comment type="subcellular location">
    <subcellularLocation>
        <location evidence="1">Mitochondrion outer membrane</location>
        <topology evidence="1">Multi-pass membrane protein</topology>
    </subcellularLocation>
</comment>
<evidence type="ECO:0000256" key="5">
    <source>
        <dbReference type="ARBA" id="ARBA00022692"/>
    </source>
</evidence>
<evidence type="ECO:0000256" key="7">
    <source>
        <dbReference type="ARBA" id="ARBA00022927"/>
    </source>
</evidence>
<feature type="compositionally biased region" description="Basic and acidic residues" evidence="10">
    <location>
        <begin position="1"/>
        <end position="16"/>
    </location>
</feature>
<feature type="region of interest" description="Disordered" evidence="10">
    <location>
        <begin position="1"/>
        <end position="61"/>
    </location>
</feature>
<dbReference type="Gene3D" id="2.40.160.10">
    <property type="entry name" value="Porin"/>
    <property type="match status" value="1"/>
</dbReference>
<dbReference type="GO" id="GO:0030150">
    <property type="term" value="P:protein import into mitochondrial matrix"/>
    <property type="evidence" value="ECO:0007669"/>
    <property type="project" value="InterPro"/>
</dbReference>
<dbReference type="GeneID" id="107266043"/>
<evidence type="ECO:0000313" key="11">
    <source>
        <dbReference type="Proteomes" id="UP000694920"/>
    </source>
</evidence>
<keyword evidence="7" id="KW-0653">Protein transport</keyword>
<evidence type="ECO:0000256" key="1">
    <source>
        <dbReference type="ARBA" id="ARBA00004374"/>
    </source>
</evidence>
<gene>
    <name evidence="12" type="primary">LOC107266043</name>
</gene>
<accession>A0AAJ7FH62</accession>
<dbReference type="Pfam" id="PF01459">
    <property type="entry name" value="Porin_3"/>
    <property type="match status" value="1"/>
</dbReference>